<evidence type="ECO:0000256" key="10">
    <source>
        <dbReference type="SAM" id="Coils"/>
    </source>
</evidence>
<feature type="compositionally biased region" description="Low complexity" evidence="11">
    <location>
        <begin position="162"/>
        <end position="190"/>
    </location>
</feature>
<dbReference type="GO" id="GO:0031981">
    <property type="term" value="C:nuclear lumen"/>
    <property type="evidence" value="ECO:0007669"/>
    <property type="project" value="UniProtKB-ARBA"/>
</dbReference>
<dbReference type="PANTHER" id="PTHR12814">
    <property type="entry name" value="RNA-BINDING PROTEIN NOB1"/>
    <property type="match status" value="1"/>
</dbReference>
<comment type="similarity">
    <text evidence="2 8">Belongs to the NOB1 family.</text>
</comment>
<evidence type="ECO:0000256" key="5">
    <source>
        <dbReference type="ARBA" id="ARBA00022801"/>
    </source>
</evidence>
<dbReference type="Pfam" id="PF08772">
    <property type="entry name" value="Zn_ribbon_NOB1"/>
    <property type="match status" value="1"/>
</dbReference>
<reference evidence="14 15" key="1">
    <citation type="journal article" date="2024" name="Science">
        <title>Giant polyketide synthase enzymes in the biosynthesis of giant marine polyether toxins.</title>
        <authorList>
            <person name="Fallon T.R."/>
            <person name="Shende V.V."/>
            <person name="Wierzbicki I.H."/>
            <person name="Pendleton A.L."/>
            <person name="Watervoot N.F."/>
            <person name="Auber R.P."/>
            <person name="Gonzalez D.J."/>
            <person name="Wisecaver J.H."/>
            <person name="Moore B.S."/>
        </authorList>
    </citation>
    <scope>NUCLEOTIDE SEQUENCE [LARGE SCALE GENOMIC DNA]</scope>
    <source>
        <strain evidence="14 15">12B1</strain>
    </source>
</reference>
<evidence type="ECO:0000256" key="1">
    <source>
        <dbReference type="ARBA" id="ARBA00004123"/>
    </source>
</evidence>
<feature type="region of interest" description="Disordered" evidence="11">
    <location>
        <begin position="427"/>
        <end position="459"/>
    </location>
</feature>
<keyword evidence="7 8" id="KW-0539">Nucleus</keyword>
<dbReference type="InterPro" id="IPR014881">
    <property type="entry name" value="NOB1_Zn-bd"/>
</dbReference>
<comment type="subcellular location">
    <subcellularLocation>
        <location evidence="1">Nucleus</location>
    </subcellularLocation>
</comment>
<dbReference type="GO" id="GO:0046872">
    <property type="term" value="F:metal ion binding"/>
    <property type="evidence" value="ECO:0007669"/>
    <property type="project" value="UniProtKB-UniRule"/>
</dbReference>
<dbReference type="GO" id="GO:0005737">
    <property type="term" value="C:cytoplasm"/>
    <property type="evidence" value="ECO:0007669"/>
    <property type="project" value="UniProtKB-ARBA"/>
</dbReference>
<dbReference type="EMBL" id="JBGBPQ010000001">
    <property type="protein sequence ID" value="KAL1529942.1"/>
    <property type="molecule type" value="Genomic_DNA"/>
</dbReference>
<evidence type="ECO:0000313" key="15">
    <source>
        <dbReference type="Proteomes" id="UP001515480"/>
    </source>
</evidence>
<protein>
    <recommendedName>
        <fullName evidence="16">20S-pre-rRNA D-site endonuclease NOB1</fullName>
    </recommendedName>
</protein>
<dbReference type="Pfam" id="PF17146">
    <property type="entry name" value="PIN_6"/>
    <property type="match status" value="1"/>
</dbReference>
<dbReference type="CDD" id="cd09876">
    <property type="entry name" value="PIN_Nob1-like"/>
    <property type="match status" value="1"/>
</dbReference>
<dbReference type="PANTHER" id="PTHR12814:SF2">
    <property type="entry name" value="RNA-BINDING PROTEIN NOB1"/>
    <property type="match status" value="1"/>
</dbReference>
<keyword evidence="15" id="KW-1185">Reference proteome</keyword>
<feature type="binding site" evidence="9">
    <location>
        <position position="321"/>
    </location>
    <ligand>
        <name>Zn(2+)</name>
        <dbReference type="ChEBI" id="CHEBI:29105"/>
    </ligand>
</feature>
<accession>A0AB34K989</accession>
<keyword evidence="4 8" id="KW-0479">Metal-binding</keyword>
<feature type="binding site" evidence="9">
    <location>
        <position position="336"/>
    </location>
    <ligand>
        <name>Zn(2+)</name>
        <dbReference type="ChEBI" id="CHEBI:29105"/>
    </ligand>
</feature>
<dbReference type="InterPro" id="IPR017117">
    <property type="entry name" value="Nob1_euk"/>
</dbReference>
<feature type="coiled-coil region" evidence="10">
    <location>
        <begin position="210"/>
        <end position="237"/>
    </location>
</feature>
<evidence type="ECO:0000313" key="14">
    <source>
        <dbReference type="EMBL" id="KAL1529942.1"/>
    </source>
</evidence>
<dbReference type="AlphaFoldDB" id="A0AB34K989"/>
<name>A0AB34K989_PRYPA</name>
<dbReference type="InterPro" id="IPR036283">
    <property type="entry name" value="NOB1_Zf-like_sf"/>
</dbReference>
<dbReference type="PIRSF" id="PIRSF037125">
    <property type="entry name" value="D-site_20S_pre-rRNA_nuclease"/>
    <property type="match status" value="1"/>
</dbReference>
<feature type="domain" description="Ribonuclease PIN" evidence="13">
    <location>
        <begin position="4"/>
        <end position="91"/>
    </location>
</feature>
<evidence type="ECO:0000256" key="6">
    <source>
        <dbReference type="ARBA" id="ARBA00022833"/>
    </source>
</evidence>
<dbReference type="Gene3D" id="3.40.50.1010">
    <property type="entry name" value="5'-nuclease"/>
    <property type="match status" value="1"/>
</dbReference>
<dbReference type="InterPro" id="IPR039907">
    <property type="entry name" value="NOB1"/>
</dbReference>
<keyword evidence="10" id="KW-0175">Coiled coil</keyword>
<evidence type="ECO:0000256" key="3">
    <source>
        <dbReference type="ARBA" id="ARBA00022722"/>
    </source>
</evidence>
<evidence type="ECO:0000256" key="8">
    <source>
        <dbReference type="PIRNR" id="PIRNR037125"/>
    </source>
</evidence>
<organism evidence="14 15">
    <name type="scientific">Prymnesium parvum</name>
    <name type="common">Toxic golden alga</name>
    <dbReference type="NCBI Taxonomy" id="97485"/>
    <lineage>
        <taxon>Eukaryota</taxon>
        <taxon>Haptista</taxon>
        <taxon>Haptophyta</taxon>
        <taxon>Prymnesiophyceae</taxon>
        <taxon>Prymnesiales</taxon>
        <taxon>Prymnesiaceae</taxon>
        <taxon>Prymnesium</taxon>
    </lineage>
</organism>
<evidence type="ECO:0000256" key="4">
    <source>
        <dbReference type="ARBA" id="ARBA00022723"/>
    </source>
</evidence>
<feature type="binding site" evidence="9">
    <location>
        <position position="333"/>
    </location>
    <ligand>
        <name>Zn(2+)</name>
        <dbReference type="ChEBI" id="CHEBI:29105"/>
    </ligand>
</feature>
<feature type="compositionally biased region" description="Basic and acidic residues" evidence="11">
    <location>
        <begin position="448"/>
        <end position="459"/>
    </location>
</feature>
<evidence type="ECO:0000256" key="9">
    <source>
        <dbReference type="PIRSR" id="PIRSR037125-1"/>
    </source>
</evidence>
<dbReference type="GO" id="GO:0030490">
    <property type="term" value="P:maturation of SSU-rRNA"/>
    <property type="evidence" value="ECO:0007669"/>
    <property type="project" value="TreeGrafter"/>
</dbReference>
<dbReference type="Gene3D" id="6.20.210.10">
    <property type="entry name" value="Nin one binding (NOB1), Zn-ribbon-like"/>
    <property type="match status" value="1"/>
</dbReference>
<evidence type="ECO:0008006" key="16">
    <source>
        <dbReference type="Google" id="ProtNLM"/>
    </source>
</evidence>
<dbReference type="InterPro" id="IPR033411">
    <property type="entry name" value="Ribonuclease_PIN"/>
</dbReference>
<evidence type="ECO:0000259" key="12">
    <source>
        <dbReference type="Pfam" id="PF08772"/>
    </source>
</evidence>
<proteinExistence type="inferred from homology"/>
<dbReference type="FunFam" id="3.40.50.1010:FF:000020">
    <property type="entry name" value="20S-pre-rRNA D-site endonuclease NOB1"/>
    <property type="match status" value="1"/>
</dbReference>
<keyword evidence="6 8" id="KW-0862">Zinc</keyword>
<keyword evidence="3" id="KW-0540">Nuclease</keyword>
<evidence type="ECO:0000256" key="11">
    <source>
        <dbReference type="SAM" id="MobiDB-lite"/>
    </source>
</evidence>
<gene>
    <name evidence="14" type="ORF">AB1Y20_000870</name>
</gene>
<dbReference type="GO" id="GO:0016787">
    <property type="term" value="F:hydrolase activity"/>
    <property type="evidence" value="ECO:0007669"/>
    <property type="project" value="UniProtKB-KW"/>
</dbReference>
<feature type="domain" description="Nin one binding (NOB1) Zn-ribbon-like" evidence="12">
    <location>
        <begin position="309"/>
        <end position="384"/>
    </location>
</feature>
<evidence type="ECO:0000259" key="13">
    <source>
        <dbReference type="Pfam" id="PF17146"/>
    </source>
</evidence>
<dbReference type="SUPFAM" id="SSF144206">
    <property type="entry name" value="NOB1 zinc finger-like"/>
    <property type="match status" value="1"/>
</dbReference>
<keyword evidence="5" id="KW-0378">Hydrolase</keyword>
<feature type="compositionally biased region" description="Gly residues" evidence="11">
    <location>
        <begin position="433"/>
        <end position="442"/>
    </location>
</feature>
<feature type="binding site" evidence="9">
    <location>
        <position position="318"/>
    </location>
    <ligand>
        <name>Zn(2+)</name>
        <dbReference type="ChEBI" id="CHEBI:29105"/>
    </ligand>
</feature>
<sequence>MRWLVVDSGPLIKGVRLERIEAERYATVPEVMHEIRDRQARHLLSTLPVEIETREPSDEALAAVKAFARLTGDLHVLSAVDLRVLALTWMLQKEAGGVEHLRTVPIPRSANSALPRKTQSKAGARTEEGIAAATEEDGAAAMEREGEDASETDATEKDEAGEAAVESDQAAAAEAGEAAAESDQAATAIEAAEESPEVSLCVGGLELSERGEAEAVAAKAEARARALKEEENALAAALQAADGKEAPLDEDIPWITVENLKEAQAADAKYAAPVDASTVVGCTTTDYAMQSVLLQMGLKLISVEGMVMRSIKHWVMRCSGCFTVEQDLSKVFCSRCGNHSLVKLVSIVDHSGNTRLLPEAGAPARVRSTNIRGTKYSMPAPQTGRKANNLLLAEDQMAEAAEKLRRQGKKKTVDVLDADYDFEAHFGRKGKKTGPGGHGLTVGYGKKNVNDVRSRPKRT</sequence>
<feature type="region of interest" description="Disordered" evidence="11">
    <location>
        <begin position="109"/>
        <end position="197"/>
    </location>
</feature>
<dbReference type="Proteomes" id="UP001515480">
    <property type="component" value="Unassembled WGS sequence"/>
</dbReference>
<evidence type="ECO:0000256" key="2">
    <source>
        <dbReference type="ARBA" id="ARBA00005858"/>
    </source>
</evidence>
<dbReference type="GO" id="GO:0030688">
    <property type="term" value="C:preribosome, small subunit precursor"/>
    <property type="evidence" value="ECO:0007669"/>
    <property type="project" value="TreeGrafter"/>
</dbReference>
<comment type="caution">
    <text evidence="14">The sequence shown here is derived from an EMBL/GenBank/DDBJ whole genome shotgun (WGS) entry which is preliminary data.</text>
</comment>
<dbReference type="GO" id="GO:0004521">
    <property type="term" value="F:RNA endonuclease activity"/>
    <property type="evidence" value="ECO:0007669"/>
    <property type="project" value="UniProtKB-UniRule"/>
</dbReference>
<evidence type="ECO:0000256" key="7">
    <source>
        <dbReference type="ARBA" id="ARBA00023242"/>
    </source>
</evidence>